<dbReference type="PANTHER" id="PTHR38471:SF2">
    <property type="entry name" value="FOUR HELIX BUNDLE PROTEIN"/>
    <property type="match status" value="1"/>
</dbReference>
<dbReference type="Gene3D" id="1.20.1440.60">
    <property type="entry name" value="23S rRNA-intervening sequence"/>
    <property type="match status" value="1"/>
</dbReference>
<reference evidence="1" key="1">
    <citation type="submission" date="2021-11" db="EMBL/GenBank/DDBJ databases">
        <title>Genome sequence.</title>
        <authorList>
            <person name="Sun Q."/>
        </authorList>
    </citation>
    <scope>NUCLEOTIDE SEQUENCE</scope>
    <source>
        <strain evidence="1">JC740</strain>
    </source>
</reference>
<gene>
    <name evidence="1" type="ORF">LOC71_19295</name>
</gene>
<dbReference type="CDD" id="cd16377">
    <property type="entry name" value="23S_rRNA_IVP_like"/>
    <property type="match status" value="1"/>
</dbReference>
<dbReference type="InterPro" id="IPR012657">
    <property type="entry name" value="23S_rRNA-intervening_sequence"/>
</dbReference>
<name>A0ABS8NLH0_9BACT</name>
<evidence type="ECO:0000313" key="2">
    <source>
        <dbReference type="Proteomes" id="UP001430306"/>
    </source>
</evidence>
<dbReference type="EMBL" id="JAJKFW010000053">
    <property type="protein sequence ID" value="MCC9644423.1"/>
    <property type="molecule type" value="Genomic_DNA"/>
</dbReference>
<dbReference type="SUPFAM" id="SSF158446">
    <property type="entry name" value="IVS-encoded protein-like"/>
    <property type="match status" value="1"/>
</dbReference>
<dbReference type="RefSeq" id="WP_230276163.1">
    <property type="nucleotide sequence ID" value="NZ_JAJKFW010000053.1"/>
</dbReference>
<protein>
    <submittedName>
        <fullName evidence="1">Four helix bundle protein</fullName>
    </submittedName>
</protein>
<dbReference type="Proteomes" id="UP001430306">
    <property type="component" value="Unassembled WGS sequence"/>
</dbReference>
<dbReference type="InterPro" id="IPR036583">
    <property type="entry name" value="23S_rRNA_IVS_sf"/>
</dbReference>
<dbReference type="PANTHER" id="PTHR38471">
    <property type="entry name" value="FOUR HELIX BUNDLE PROTEIN"/>
    <property type="match status" value="1"/>
</dbReference>
<proteinExistence type="predicted"/>
<dbReference type="Pfam" id="PF05635">
    <property type="entry name" value="23S_rRNA_IVP"/>
    <property type="match status" value="1"/>
</dbReference>
<organism evidence="1 2">
    <name type="scientific">Rhodopirellula halodulae</name>
    <dbReference type="NCBI Taxonomy" id="2894198"/>
    <lineage>
        <taxon>Bacteria</taxon>
        <taxon>Pseudomonadati</taxon>
        <taxon>Planctomycetota</taxon>
        <taxon>Planctomycetia</taxon>
        <taxon>Pirellulales</taxon>
        <taxon>Pirellulaceae</taxon>
        <taxon>Rhodopirellula</taxon>
    </lineage>
</organism>
<accession>A0ABS8NLH0</accession>
<comment type="caution">
    <text evidence="1">The sequence shown here is derived from an EMBL/GenBank/DDBJ whole genome shotgun (WGS) entry which is preliminary data.</text>
</comment>
<evidence type="ECO:0000313" key="1">
    <source>
        <dbReference type="EMBL" id="MCC9644423.1"/>
    </source>
</evidence>
<sequence>MKDFRDLIVWAKAHQFTLSIYELTKQFPSDENYGLTSQLRRSAASIPTNLAEVCGRGSDRELARFCDIAMGSASEADYQLLLAKDLGYVDSTTFETLYQQLTEIQRMLRSFIQRLRSS</sequence>
<dbReference type="NCBIfam" id="TIGR02436">
    <property type="entry name" value="four helix bundle protein"/>
    <property type="match status" value="1"/>
</dbReference>
<keyword evidence="2" id="KW-1185">Reference proteome</keyword>